<dbReference type="SUPFAM" id="SSF52833">
    <property type="entry name" value="Thioredoxin-like"/>
    <property type="match status" value="1"/>
</dbReference>
<dbReference type="AlphaFoldDB" id="A0A9D1GWL7"/>
<evidence type="ECO:0000313" key="7">
    <source>
        <dbReference type="EMBL" id="HIT75131.1"/>
    </source>
</evidence>
<dbReference type="PANTHER" id="PTHR43110:SF1">
    <property type="entry name" value="THIOL PEROXIDASE"/>
    <property type="match status" value="1"/>
</dbReference>
<dbReference type="EMBL" id="DVLP01000184">
    <property type="protein sequence ID" value="HIT75131.1"/>
    <property type="molecule type" value="Genomic_DNA"/>
</dbReference>
<evidence type="ECO:0000256" key="1">
    <source>
        <dbReference type="ARBA" id="ARBA00022559"/>
    </source>
</evidence>
<keyword evidence="4" id="KW-0676">Redox-active center</keyword>
<organism evidence="7 8">
    <name type="scientific">Candidatus Avipropionibacterium avicola</name>
    <dbReference type="NCBI Taxonomy" id="2840701"/>
    <lineage>
        <taxon>Bacteria</taxon>
        <taxon>Bacillati</taxon>
        <taxon>Actinomycetota</taxon>
        <taxon>Actinomycetes</taxon>
        <taxon>Propionibacteriales</taxon>
        <taxon>Propionibacteriaceae</taxon>
        <taxon>Propionibacteriaceae incertae sedis</taxon>
        <taxon>Candidatus Avipropionibacterium</taxon>
    </lineage>
</organism>
<evidence type="ECO:0000256" key="4">
    <source>
        <dbReference type="ARBA" id="ARBA00023284"/>
    </source>
</evidence>
<reference evidence="7" key="2">
    <citation type="journal article" date="2021" name="PeerJ">
        <title>Extensive microbial diversity within the chicken gut microbiome revealed by metagenomics and culture.</title>
        <authorList>
            <person name="Gilroy R."/>
            <person name="Ravi A."/>
            <person name="Getino M."/>
            <person name="Pursley I."/>
            <person name="Horton D.L."/>
            <person name="Alikhan N.F."/>
            <person name="Baker D."/>
            <person name="Gharbi K."/>
            <person name="Hall N."/>
            <person name="Watson M."/>
            <person name="Adriaenssens E.M."/>
            <person name="Foster-Nyarko E."/>
            <person name="Jarju S."/>
            <person name="Secka A."/>
            <person name="Antonio M."/>
            <person name="Oren A."/>
            <person name="Chaudhuri R.R."/>
            <person name="La Ragione R."/>
            <person name="Hildebrand F."/>
            <person name="Pallen M.J."/>
        </authorList>
    </citation>
    <scope>NUCLEOTIDE SEQUENCE</scope>
    <source>
        <strain evidence="7">ChiGjej1B1-24693</strain>
    </source>
</reference>
<dbReference type="InterPro" id="IPR036249">
    <property type="entry name" value="Thioredoxin-like_sf"/>
</dbReference>
<dbReference type="PANTHER" id="PTHR43110">
    <property type="entry name" value="THIOL PEROXIDASE"/>
    <property type="match status" value="1"/>
</dbReference>
<keyword evidence="1" id="KW-0575">Peroxidase</keyword>
<dbReference type="Pfam" id="PF00578">
    <property type="entry name" value="AhpC-TSA"/>
    <property type="match status" value="1"/>
</dbReference>
<dbReference type="InterPro" id="IPR024706">
    <property type="entry name" value="Peroxiredoxin_AhpC-typ"/>
</dbReference>
<protein>
    <submittedName>
        <fullName evidence="7">Redoxin domain-containing protein</fullName>
    </submittedName>
</protein>
<proteinExistence type="predicted"/>
<evidence type="ECO:0000256" key="2">
    <source>
        <dbReference type="ARBA" id="ARBA00022862"/>
    </source>
</evidence>
<keyword evidence="2" id="KW-0049">Antioxidant</keyword>
<dbReference type="InterPro" id="IPR050455">
    <property type="entry name" value="Tpx_Peroxidase_subfamily"/>
</dbReference>
<dbReference type="Gene3D" id="3.40.30.10">
    <property type="entry name" value="Glutaredoxin"/>
    <property type="match status" value="1"/>
</dbReference>
<dbReference type="InterPro" id="IPR013766">
    <property type="entry name" value="Thioredoxin_domain"/>
</dbReference>
<dbReference type="GO" id="GO:0004601">
    <property type="term" value="F:peroxidase activity"/>
    <property type="evidence" value="ECO:0007669"/>
    <property type="project" value="UniProtKB-KW"/>
</dbReference>
<feature type="active site" description="Cysteine sulfenic acid (-SOH) intermediate; for peroxidase activity" evidence="5">
    <location>
        <position position="45"/>
    </location>
</feature>
<dbReference type="PROSITE" id="PS51352">
    <property type="entry name" value="THIOREDOXIN_2"/>
    <property type="match status" value="1"/>
</dbReference>
<evidence type="ECO:0000256" key="5">
    <source>
        <dbReference type="PIRSR" id="PIRSR000239-1"/>
    </source>
</evidence>
<evidence type="ECO:0000259" key="6">
    <source>
        <dbReference type="PROSITE" id="PS51352"/>
    </source>
</evidence>
<name>A0A9D1GWL7_9ACTN</name>
<dbReference type="Proteomes" id="UP000886842">
    <property type="component" value="Unassembled WGS sequence"/>
</dbReference>
<feature type="domain" description="Thioredoxin" evidence="6">
    <location>
        <begin position="3"/>
        <end position="150"/>
    </location>
</feature>
<accession>A0A9D1GWL7</accession>
<comment type="caution">
    <text evidence="7">The sequence shown here is derived from an EMBL/GenBank/DDBJ whole genome shotgun (WGS) entry which is preliminary data.</text>
</comment>
<dbReference type="InterPro" id="IPR000866">
    <property type="entry name" value="AhpC/TSA"/>
</dbReference>
<gene>
    <name evidence="7" type="ORF">IAA98_06075</name>
</gene>
<evidence type="ECO:0000256" key="3">
    <source>
        <dbReference type="ARBA" id="ARBA00023002"/>
    </source>
</evidence>
<dbReference type="PIRSF" id="PIRSF000239">
    <property type="entry name" value="AHPC"/>
    <property type="match status" value="1"/>
</dbReference>
<keyword evidence="3" id="KW-0560">Oxidoreductase</keyword>
<sequence>MPPAAGDRAPAFSTRTQFGEPVGPDDLAATPYLLVFFPYAFTGICTGELAELQRLVPRWQEIGTRVLALSCDAMFSLRVFAEQERYDFDLLTDHWPHGRISRAFGAFDERAGCALRASFLVDATGTVQWSVVNPVGQARDMDAPLAFAGG</sequence>
<reference evidence="7" key="1">
    <citation type="submission" date="2020-10" db="EMBL/GenBank/DDBJ databases">
        <authorList>
            <person name="Gilroy R."/>
        </authorList>
    </citation>
    <scope>NUCLEOTIDE SEQUENCE</scope>
    <source>
        <strain evidence="7">ChiGjej1B1-24693</strain>
    </source>
</reference>
<evidence type="ECO:0000313" key="8">
    <source>
        <dbReference type="Proteomes" id="UP000886842"/>
    </source>
</evidence>